<dbReference type="AlphaFoldDB" id="D9WDU6"/>
<dbReference type="EMBL" id="GG657754">
    <property type="protein sequence ID" value="EFL21006.1"/>
    <property type="molecule type" value="Genomic_DNA"/>
</dbReference>
<feature type="compositionally biased region" description="Low complexity" evidence="1">
    <location>
        <begin position="474"/>
        <end position="490"/>
    </location>
</feature>
<feature type="compositionally biased region" description="Low complexity" evidence="1">
    <location>
        <begin position="457"/>
        <end position="466"/>
    </location>
</feature>
<feature type="compositionally biased region" description="Pro residues" evidence="1">
    <location>
        <begin position="426"/>
        <end position="437"/>
    </location>
</feature>
<dbReference type="PANTHER" id="PTHR35339:SF4">
    <property type="entry name" value="LINALOOL DEHYDRATASE_ISOMERASE DOMAIN-CONTAINING PROTEIN"/>
    <property type="match status" value="1"/>
</dbReference>
<dbReference type="Proteomes" id="UP000003963">
    <property type="component" value="Unassembled WGS sequence"/>
</dbReference>
<accession>D9WDU6</accession>
<gene>
    <name evidence="3" type="ORF">SSOG_00718</name>
</gene>
<organism evidence="3 4">
    <name type="scientific">Streptomyces himastatinicus ATCC 53653</name>
    <dbReference type="NCBI Taxonomy" id="457427"/>
    <lineage>
        <taxon>Bacteria</taxon>
        <taxon>Bacillati</taxon>
        <taxon>Actinomycetota</taxon>
        <taxon>Actinomycetes</taxon>
        <taxon>Kitasatosporales</taxon>
        <taxon>Streptomycetaceae</taxon>
        <taxon>Streptomyces</taxon>
        <taxon>Streptomyces violaceusniger group</taxon>
    </lineage>
</organism>
<evidence type="ECO:0000259" key="2">
    <source>
        <dbReference type="Pfam" id="PF10022"/>
    </source>
</evidence>
<dbReference type="STRING" id="457427.SSOG_00718"/>
<dbReference type="InterPro" id="IPR049349">
    <property type="entry name" value="DUF2264_N"/>
</dbReference>
<dbReference type="HOGENOM" id="CLU_556554_0_0_11"/>
<evidence type="ECO:0000313" key="4">
    <source>
        <dbReference type="Proteomes" id="UP000003963"/>
    </source>
</evidence>
<feature type="region of interest" description="Disordered" evidence="1">
    <location>
        <begin position="408"/>
        <end position="444"/>
    </location>
</feature>
<reference evidence="3 4" key="1">
    <citation type="submission" date="2009-02" db="EMBL/GenBank/DDBJ databases">
        <title>Annotation of Streptomyces hygroscopicus strain ATCC 53653.</title>
        <authorList>
            <consortium name="The Broad Institute Genome Sequencing Platform"/>
            <consortium name="Broad Institute Microbial Sequencing Center"/>
            <person name="Fischbach M."/>
            <person name="Godfrey P."/>
            <person name="Ward D."/>
            <person name="Young S."/>
            <person name="Zeng Q."/>
            <person name="Koehrsen M."/>
            <person name="Alvarado L."/>
            <person name="Berlin A.M."/>
            <person name="Bochicchio J."/>
            <person name="Borenstein D."/>
            <person name="Chapman S.B."/>
            <person name="Chen Z."/>
            <person name="Engels R."/>
            <person name="Freedman E."/>
            <person name="Gellesch M."/>
            <person name="Goldberg J."/>
            <person name="Griggs A."/>
            <person name="Gujja S."/>
            <person name="Heilman E.R."/>
            <person name="Heiman D.I."/>
            <person name="Hepburn T.A."/>
            <person name="Howarth C."/>
            <person name="Jen D."/>
            <person name="Larson L."/>
            <person name="Lewis B."/>
            <person name="Mehta T."/>
            <person name="Park D."/>
            <person name="Pearson M."/>
            <person name="Richards J."/>
            <person name="Roberts A."/>
            <person name="Saif S."/>
            <person name="Shea T.D."/>
            <person name="Shenoy N."/>
            <person name="Sisk P."/>
            <person name="Stolte C."/>
            <person name="Sykes S.N."/>
            <person name="Thomson T."/>
            <person name="Walk T."/>
            <person name="White J."/>
            <person name="Yandava C."/>
            <person name="Straight P."/>
            <person name="Clardy J."/>
            <person name="Hung D."/>
            <person name="Kolter R."/>
            <person name="Mekalanos J."/>
            <person name="Walker S."/>
            <person name="Walsh C.T."/>
            <person name="Wieland-Brown L.C."/>
            <person name="Haas B."/>
            <person name="Nusbaum C."/>
            <person name="Birren B."/>
        </authorList>
    </citation>
    <scope>NUCLEOTIDE SEQUENCE [LARGE SCALE GENOMIC DNA]</scope>
    <source>
        <strain evidence="3 4">ATCC 53653</strain>
    </source>
</reference>
<proteinExistence type="predicted"/>
<feature type="domain" description="DUF2264" evidence="2">
    <location>
        <begin position="20"/>
        <end position="369"/>
    </location>
</feature>
<dbReference type="PANTHER" id="PTHR35339">
    <property type="entry name" value="LINALOOL DEHYDRATASE_ISOMERASE DOMAIN-CONTAINING PROTEIN"/>
    <property type="match status" value="1"/>
</dbReference>
<feature type="region of interest" description="Disordered" evidence="1">
    <location>
        <begin position="368"/>
        <end position="392"/>
    </location>
</feature>
<protein>
    <recommendedName>
        <fullName evidence="2">DUF2264 domain-containing protein</fullName>
    </recommendedName>
</protein>
<keyword evidence="4" id="KW-1185">Reference proteome</keyword>
<evidence type="ECO:0000313" key="3">
    <source>
        <dbReference type="EMBL" id="EFL21006.1"/>
    </source>
</evidence>
<dbReference type="InterPro" id="IPR016624">
    <property type="entry name" value="UCP014753"/>
</dbReference>
<feature type="region of interest" description="Disordered" evidence="1">
    <location>
        <begin position="457"/>
        <end position="490"/>
    </location>
</feature>
<name>D9WDU6_9ACTN</name>
<evidence type="ECO:0000256" key="1">
    <source>
        <dbReference type="SAM" id="MobiDB-lite"/>
    </source>
</evidence>
<sequence>MFVLDLPEDDRSLSPHTGYTRAHWEPAADGLLRAALRFATPHHALLDLPGPPSQSGVRSDGLEGFARTFLLAALRGAGAYGKDPHGFLERYTEGIDHGTRTPGRDDAESWPLIGHHGVQGQPMVESASIALGLRLTAPWTWDALTPDARDRTEEWLRGALRHAPAPNNWYLFQLTVAGFLESVGRGDAETARAIDRPLGLLDGWYQGQGWYSDGDGRAFDHYNGWALHMYPLLHAHLAGDRALSDRLGPRLEEFLDGFALLFDANGAPIHHGRSLTYRFAAGAAVALGALTGHTPLAPGTTRRLLSGALRHFLDRGALSADGILGLGWYGPHAPTVQRYSGPASPYWASKGFLGLLLPAEHPVWTAPEEAARPKGPTGRSHCPPPGCSSRPPRATAWCGCTTTAAARCAPGRRSGHPPNPSTGGSPTPPAPVPPAPTTSPTITSPSSCAVCAATGCASSRSPRAPAGWPPPTPRSSRPAAPSCPRRAWTA</sequence>
<dbReference type="Pfam" id="PF10022">
    <property type="entry name" value="DUF2264"/>
    <property type="match status" value="1"/>
</dbReference>